<sequence>MDIIKISILGFSGMILGILLKECKPEYSFYISFACGLCILLLATSKVSYLVESLQKIQSNLPVDASYLNILLKMIGLTYIGQFSSSLCKDAGYGAIASQIEIFCKLSLMVISMPVLLTLLDVIQGFLA</sequence>
<gene>
    <name evidence="2" type="ORF">NQ502_02140</name>
</gene>
<dbReference type="RefSeq" id="WP_028528066.1">
    <property type="nucleotide sequence ID" value="NZ_CABLBR010000007.1"/>
</dbReference>
<reference evidence="2" key="1">
    <citation type="journal article" date="2022" name="Cell">
        <title>Design, construction, and in vivo augmentation of a complex gut microbiome.</title>
        <authorList>
            <person name="Cheng A.G."/>
            <person name="Ho P.Y."/>
            <person name="Aranda-Diaz A."/>
            <person name="Jain S."/>
            <person name="Yu F.B."/>
            <person name="Meng X."/>
            <person name="Wang M."/>
            <person name="Iakiviak M."/>
            <person name="Nagashima K."/>
            <person name="Zhao A."/>
            <person name="Murugkar P."/>
            <person name="Patil A."/>
            <person name="Atabakhsh K."/>
            <person name="Weakley A."/>
            <person name="Yan J."/>
            <person name="Brumbaugh A.R."/>
            <person name="Higginbottom S."/>
            <person name="Dimas A."/>
            <person name="Shiver A.L."/>
            <person name="Deutschbauer A."/>
            <person name="Neff N."/>
            <person name="Sonnenburg J.L."/>
            <person name="Huang K.C."/>
            <person name="Fischbach M.A."/>
        </authorList>
    </citation>
    <scope>NUCLEOTIDE SEQUENCE</scope>
    <source>
        <strain evidence="2">DSM 19829</strain>
    </source>
</reference>
<keyword evidence="3" id="KW-1185">Reference proteome</keyword>
<proteinExistence type="predicted"/>
<protein>
    <submittedName>
        <fullName evidence="2">Stage III sporulation AC/AD family protein</fullName>
    </submittedName>
</protein>
<feature type="transmembrane region" description="Helical" evidence="1">
    <location>
        <begin position="106"/>
        <end position="127"/>
    </location>
</feature>
<keyword evidence="1" id="KW-0472">Membrane</keyword>
<evidence type="ECO:0000313" key="3">
    <source>
        <dbReference type="Proteomes" id="UP001060164"/>
    </source>
</evidence>
<accession>A0ABY5VIT1</accession>
<dbReference type="InterPro" id="IPR025664">
    <property type="entry name" value="Spore_III_AC/AD"/>
</dbReference>
<evidence type="ECO:0000313" key="2">
    <source>
        <dbReference type="EMBL" id="UWP59886.1"/>
    </source>
</evidence>
<keyword evidence="1" id="KW-1133">Transmembrane helix</keyword>
<keyword evidence="1" id="KW-0812">Transmembrane</keyword>
<dbReference type="Proteomes" id="UP001060164">
    <property type="component" value="Chromosome"/>
</dbReference>
<evidence type="ECO:0000256" key="1">
    <source>
        <dbReference type="SAM" id="Phobius"/>
    </source>
</evidence>
<dbReference type="EMBL" id="CP102290">
    <property type="protein sequence ID" value="UWP59886.1"/>
    <property type="molecule type" value="Genomic_DNA"/>
</dbReference>
<organism evidence="2 3">
    <name type="scientific">Ruminococcus gauvreauii</name>
    <dbReference type="NCBI Taxonomy" id="438033"/>
    <lineage>
        <taxon>Bacteria</taxon>
        <taxon>Bacillati</taxon>
        <taxon>Bacillota</taxon>
        <taxon>Clostridia</taxon>
        <taxon>Eubacteriales</taxon>
        <taxon>Oscillospiraceae</taxon>
        <taxon>Ruminococcus</taxon>
    </lineage>
</organism>
<feature type="transmembrane region" description="Helical" evidence="1">
    <location>
        <begin position="30"/>
        <end position="51"/>
    </location>
</feature>
<dbReference type="Pfam" id="PF06686">
    <property type="entry name" value="SpoIIIAC"/>
    <property type="match status" value="2"/>
</dbReference>
<name>A0ABY5VIT1_9FIRM</name>